<dbReference type="Proteomes" id="UP000002300">
    <property type="component" value="Chromosome"/>
</dbReference>
<evidence type="ECO:0000313" key="1">
    <source>
        <dbReference type="EMBL" id="ABS23180.1"/>
    </source>
</evidence>
<dbReference type="NCBIfam" id="TIGR01637">
    <property type="entry name" value="phage_arpU"/>
    <property type="match status" value="1"/>
</dbReference>
<sequence length="140" mass="16700">MLKCAEVFMNMELDIDVPVVNMEETKKNVLKALKKYRLCQNSLSKEDKKRIISMVENGDYQSIEHTEEFKQCAFMWKVEDAVSHLNFIEKQIIQDGYMTADKHNWVKMSQKLNLSKTPYYEKRDKAFERLAKMLKIVVYY</sequence>
<dbReference type="InterPro" id="IPR006524">
    <property type="entry name" value="ArpU-like"/>
</dbReference>
<dbReference type="OrthoDB" id="1797434at2"/>
<dbReference type="GeneID" id="33898200"/>
<protein>
    <submittedName>
        <fullName evidence="1">Phage transcriptional regulator, ArpU family</fullName>
    </submittedName>
</protein>
<accession>A7GSS2</accession>
<dbReference type="EMBL" id="CP000764">
    <property type="protein sequence ID" value="ABS23180.1"/>
    <property type="molecule type" value="Genomic_DNA"/>
</dbReference>
<dbReference type="RefSeq" id="WP_012095408.1">
    <property type="nucleotide sequence ID" value="NC_009674.1"/>
</dbReference>
<reference evidence="1 2" key="1">
    <citation type="journal article" date="2008" name="Chem. Biol. Interact.">
        <title>Extending the Bacillus cereus group genomics to putative food-borne pathogens of different toxicity.</title>
        <authorList>
            <person name="Lapidus A."/>
            <person name="Goltsman E."/>
            <person name="Auger S."/>
            <person name="Galleron N."/>
            <person name="Segurens B."/>
            <person name="Dossat C."/>
            <person name="Land M.L."/>
            <person name="Broussolle V."/>
            <person name="Brillard J."/>
            <person name="Guinebretiere M.H."/>
            <person name="Sanchis V."/>
            <person name="Nguen-The C."/>
            <person name="Lereclus D."/>
            <person name="Richardson P."/>
            <person name="Wincker P."/>
            <person name="Weissenbach J."/>
            <person name="Ehrlich S.D."/>
            <person name="Sorokin A."/>
        </authorList>
    </citation>
    <scope>NUCLEOTIDE SEQUENCE [LARGE SCALE GENOMIC DNA]</scope>
    <source>
        <strain evidence="2">DSM 22905 / CIP 110041 / 391-98 / NVH 391-98</strain>
    </source>
</reference>
<proteinExistence type="predicted"/>
<dbReference type="KEGG" id="bcy:Bcer98_2949"/>
<dbReference type="AlphaFoldDB" id="A7GSS2"/>
<name>A7GSS2_BACCN</name>
<dbReference type="STRING" id="315749.Bcer98_2949"/>
<keyword evidence="2" id="KW-1185">Reference proteome</keyword>
<organism evidence="1 2">
    <name type="scientific">Bacillus cytotoxicus (strain DSM 22905 / CIP 110041 / 391-98 / NVH 391-98)</name>
    <dbReference type="NCBI Taxonomy" id="315749"/>
    <lineage>
        <taxon>Bacteria</taxon>
        <taxon>Bacillati</taxon>
        <taxon>Bacillota</taxon>
        <taxon>Bacilli</taxon>
        <taxon>Bacillales</taxon>
        <taxon>Bacillaceae</taxon>
        <taxon>Bacillus</taxon>
        <taxon>Bacillus cereus group</taxon>
    </lineage>
</organism>
<evidence type="ECO:0000313" key="2">
    <source>
        <dbReference type="Proteomes" id="UP000002300"/>
    </source>
</evidence>
<dbReference type="HOGENOM" id="CLU_134869_0_0_9"/>
<gene>
    <name evidence="1" type="ordered locus">Bcer98_2949</name>
</gene>